<dbReference type="Proteomes" id="UP001558713">
    <property type="component" value="Unassembled WGS sequence"/>
</dbReference>
<reference evidence="2 3" key="1">
    <citation type="submission" date="2024-04" db="EMBL/GenBank/DDBJ databases">
        <title>Genome assembly C_amara_ONT_v2.</title>
        <authorList>
            <person name="Yant L."/>
            <person name="Moore C."/>
            <person name="Slenker M."/>
        </authorList>
    </citation>
    <scope>NUCLEOTIDE SEQUENCE [LARGE SCALE GENOMIC DNA]</scope>
    <source>
        <tissue evidence="2">Leaf</tissue>
    </source>
</reference>
<protein>
    <recommendedName>
        <fullName evidence="1">RNase H type-1 domain-containing protein</fullName>
    </recommendedName>
</protein>
<feature type="domain" description="RNase H type-1" evidence="1">
    <location>
        <begin position="76"/>
        <end position="154"/>
    </location>
</feature>
<evidence type="ECO:0000259" key="1">
    <source>
        <dbReference type="Pfam" id="PF13456"/>
    </source>
</evidence>
<proteinExistence type="predicted"/>
<dbReference type="InterPro" id="IPR002156">
    <property type="entry name" value="RNaseH_domain"/>
</dbReference>
<dbReference type="PANTHER" id="PTHR47074">
    <property type="entry name" value="BNAC02G40300D PROTEIN"/>
    <property type="match status" value="1"/>
</dbReference>
<dbReference type="EMBL" id="JBANAX010000322">
    <property type="protein sequence ID" value="KAL1214130.1"/>
    <property type="molecule type" value="Genomic_DNA"/>
</dbReference>
<name>A0ABD1B595_CARAN</name>
<sequence length="227" mass="26410">MFSWFLWRIWKNMNTFIYDARSFCPIDSVAKMKEDMDFWFSAQMVSEDLEREEVEEEAKREEIWKPPLPGFYKCNIGGTWDKRKSIGGCVWVLRDEHGAVLIHSRRTFANMRTKEQVTMQSLIWSIESMVSLHFSNVIFASEAATIINVVNRPIEWPAFTYQVDRLVSTLALVSGWKLVFENPASNRGAGLIAQSVMRISFSQSYIALSFSEWLRVHFENENVQSSL</sequence>
<dbReference type="InterPro" id="IPR052929">
    <property type="entry name" value="RNase_H-like_EbsB-rel"/>
</dbReference>
<gene>
    <name evidence="2" type="ORF">V5N11_005689</name>
</gene>
<dbReference type="PANTHER" id="PTHR47074:SF49">
    <property type="entry name" value="POLYNUCLEOTIDYL TRANSFERASE, RIBONUCLEASE H-LIKE SUPERFAMILY PROTEIN"/>
    <property type="match status" value="1"/>
</dbReference>
<keyword evidence="3" id="KW-1185">Reference proteome</keyword>
<evidence type="ECO:0000313" key="2">
    <source>
        <dbReference type="EMBL" id="KAL1214130.1"/>
    </source>
</evidence>
<dbReference type="AlphaFoldDB" id="A0ABD1B595"/>
<accession>A0ABD1B595</accession>
<organism evidence="2 3">
    <name type="scientific">Cardamine amara subsp. amara</name>
    <dbReference type="NCBI Taxonomy" id="228776"/>
    <lineage>
        <taxon>Eukaryota</taxon>
        <taxon>Viridiplantae</taxon>
        <taxon>Streptophyta</taxon>
        <taxon>Embryophyta</taxon>
        <taxon>Tracheophyta</taxon>
        <taxon>Spermatophyta</taxon>
        <taxon>Magnoliopsida</taxon>
        <taxon>eudicotyledons</taxon>
        <taxon>Gunneridae</taxon>
        <taxon>Pentapetalae</taxon>
        <taxon>rosids</taxon>
        <taxon>malvids</taxon>
        <taxon>Brassicales</taxon>
        <taxon>Brassicaceae</taxon>
        <taxon>Cardamineae</taxon>
        <taxon>Cardamine</taxon>
    </lineage>
</organism>
<comment type="caution">
    <text evidence="2">The sequence shown here is derived from an EMBL/GenBank/DDBJ whole genome shotgun (WGS) entry which is preliminary data.</text>
</comment>
<evidence type="ECO:0000313" key="3">
    <source>
        <dbReference type="Proteomes" id="UP001558713"/>
    </source>
</evidence>
<dbReference type="Pfam" id="PF13456">
    <property type="entry name" value="RVT_3"/>
    <property type="match status" value="1"/>
</dbReference>